<dbReference type="Proteomes" id="UP000238296">
    <property type="component" value="Unassembled WGS sequence"/>
</dbReference>
<evidence type="ECO:0000313" key="4">
    <source>
        <dbReference type="Proteomes" id="UP000238296"/>
    </source>
</evidence>
<protein>
    <submittedName>
        <fullName evidence="3">Fe(2+) transporter FeoB</fullName>
    </submittedName>
</protein>
<dbReference type="AlphaFoldDB" id="A0A2S8BDB3"/>
<accession>A0A2S8BDB3</accession>
<dbReference type="SUPFAM" id="SSF52540">
    <property type="entry name" value="P-loop containing nucleoside triphosphate hydrolases"/>
    <property type="match status" value="1"/>
</dbReference>
<dbReference type="PANTHER" id="PTHR43185:SF2">
    <property type="entry name" value="FERROUS IRON TRANSPORT PROTEIN B"/>
    <property type="match status" value="1"/>
</dbReference>
<dbReference type="Gene3D" id="3.40.50.300">
    <property type="entry name" value="P-loop containing nucleotide triphosphate hydrolases"/>
    <property type="match status" value="1"/>
</dbReference>
<gene>
    <name evidence="3" type="primary">feoB_2</name>
    <name evidence="3" type="ORF">C1Y40_05213</name>
</gene>
<dbReference type="PANTHER" id="PTHR43185">
    <property type="entry name" value="FERROUS IRON TRANSPORT PROTEIN B"/>
    <property type="match status" value="1"/>
</dbReference>
<name>A0A2S8BDB3_9MYCO</name>
<evidence type="ECO:0000259" key="2">
    <source>
        <dbReference type="PROSITE" id="PS51711"/>
    </source>
</evidence>
<dbReference type="InterPro" id="IPR027417">
    <property type="entry name" value="P-loop_NTPase"/>
</dbReference>
<evidence type="ECO:0000256" key="1">
    <source>
        <dbReference type="SAM" id="MobiDB-lite"/>
    </source>
</evidence>
<dbReference type="GO" id="GO:0005525">
    <property type="term" value="F:GTP binding"/>
    <property type="evidence" value="ECO:0007669"/>
    <property type="project" value="InterPro"/>
</dbReference>
<dbReference type="GO" id="GO:0015093">
    <property type="term" value="F:ferrous iron transmembrane transporter activity"/>
    <property type="evidence" value="ECO:0007669"/>
    <property type="project" value="TreeGrafter"/>
</dbReference>
<evidence type="ECO:0000313" key="3">
    <source>
        <dbReference type="EMBL" id="PQM44629.1"/>
    </source>
</evidence>
<dbReference type="InterPro" id="IPR006073">
    <property type="entry name" value="GTP-bd"/>
</dbReference>
<reference evidence="3 4" key="1">
    <citation type="journal article" date="2017" name="Int. J. Syst. Evol. Microbiol.">
        <title>Mycobacterium talmoniae sp. nov., a slowly growing mycobacterium isolated from human respiratory samples.</title>
        <authorList>
            <person name="Davidson R.M."/>
            <person name="DeGroote M.A."/>
            <person name="Marola J.L."/>
            <person name="Buss S."/>
            <person name="Jones V."/>
            <person name="McNeil M.R."/>
            <person name="Freifeld A.G."/>
            <person name="Elaine Epperson L."/>
            <person name="Hasan N.A."/>
            <person name="Jackson M."/>
            <person name="Iwen P.C."/>
            <person name="Salfinger M."/>
            <person name="Strong M."/>
        </authorList>
    </citation>
    <scope>NUCLEOTIDE SEQUENCE [LARGE SCALE GENOMIC DNA]</scope>
    <source>
        <strain evidence="3 4">ATCC BAA-2683</strain>
    </source>
</reference>
<feature type="region of interest" description="Disordered" evidence="1">
    <location>
        <begin position="184"/>
        <end position="210"/>
    </location>
</feature>
<organism evidence="3 4">
    <name type="scientific">Mycobacterium talmoniae</name>
    <dbReference type="NCBI Taxonomy" id="1858794"/>
    <lineage>
        <taxon>Bacteria</taxon>
        <taxon>Bacillati</taxon>
        <taxon>Actinomycetota</taxon>
        <taxon>Actinomycetes</taxon>
        <taxon>Mycobacteriales</taxon>
        <taxon>Mycobacteriaceae</taxon>
        <taxon>Mycobacterium</taxon>
    </lineage>
</organism>
<dbReference type="PROSITE" id="PS51711">
    <property type="entry name" value="G_FEOB"/>
    <property type="match status" value="1"/>
</dbReference>
<dbReference type="CDD" id="cd01879">
    <property type="entry name" value="FeoB"/>
    <property type="match status" value="1"/>
</dbReference>
<dbReference type="InterPro" id="IPR030389">
    <property type="entry name" value="G_FEOB_dom"/>
</dbReference>
<dbReference type="GO" id="GO:0005886">
    <property type="term" value="C:plasma membrane"/>
    <property type="evidence" value="ECO:0007669"/>
    <property type="project" value="TreeGrafter"/>
</dbReference>
<dbReference type="PRINTS" id="PR00326">
    <property type="entry name" value="GTP1OBG"/>
</dbReference>
<feature type="domain" description="FeoB-type G" evidence="2">
    <location>
        <begin position="16"/>
        <end position="183"/>
    </location>
</feature>
<sequence>MTTCHDRPAGAVVAGARRVALVGSPNAGKTSVFNHLTGLRAKTGNYPGVTVGRSVGTLTDENVALAIEDLPGTYSLDPISPDEQVVTDLLAGDLDGVEPPDAIVLVADATTLRRSVLLVAQVLRLDLPCQLVLTMTDELTARGGRLDLEALSTALGIPVTAVVAHRGSGIAKLRAQLRAIDSWPRPPVLPPDDADPSTPGAPRCWPPPIT</sequence>
<dbReference type="EMBL" id="PPEA01000749">
    <property type="protein sequence ID" value="PQM44629.1"/>
    <property type="molecule type" value="Genomic_DNA"/>
</dbReference>
<proteinExistence type="predicted"/>
<dbReference type="InterPro" id="IPR050860">
    <property type="entry name" value="FeoB_GTPase"/>
</dbReference>
<dbReference type="Pfam" id="PF02421">
    <property type="entry name" value="FeoB_N"/>
    <property type="match status" value="1"/>
</dbReference>
<comment type="caution">
    <text evidence="3">The sequence shown here is derived from an EMBL/GenBank/DDBJ whole genome shotgun (WGS) entry which is preliminary data.</text>
</comment>